<accession>A0A803QYL6</accession>
<feature type="compositionally biased region" description="Polar residues" evidence="1">
    <location>
        <begin position="7"/>
        <end position="19"/>
    </location>
</feature>
<evidence type="ECO:0000313" key="2">
    <source>
        <dbReference type="EnsemblPlants" id="cds.novel_model_2959_5bd9a17a"/>
    </source>
</evidence>
<reference evidence="2" key="2">
    <citation type="submission" date="2021-03" db="UniProtKB">
        <authorList>
            <consortium name="EnsemblPlants"/>
        </authorList>
    </citation>
    <scope>IDENTIFICATION</scope>
</reference>
<dbReference type="Proteomes" id="UP000596661">
    <property type="component" value="Chromosome 3"/>
</dbReference>
<dbReference type="Gramene" id="novel_model_2959_5bd9a17a">
    <property type="protein sequence ID" value="cds.novel_model_2959_5bd9a17a"/>
    <property type="gene ID" value="novel_gene_1583_5bd9a17a"/>
</dbReference>
<feature type="region of interest" description="Disordered" evidence="1">
    <location>
        <begin position="1"/>
        <end position="40"/>
    </location>
</feature>
<keyword evidence="3" id="KW-1185">Reference proteome</keyword>
<name>A0A803QYL6_CANSA</name>
<reference evidence="2" key="1">
    <citation type="submission" date="2018-11" db="EMBL/GenBank/DDBJ databases">
        <authorList>
            <person name="Grassa J C."/>
        </authorList>
    </citation>
    <scope>NUCLEOTIDE SEQUENCE [LARGE SCALE GENOMIC DNA]</scope>
</reference>
<proteinExistence type="predicted"/>
<dbReference type="EnsemblPlants" id="novel_model_2959_5bd9a17a">
    <property type="protein sequence ID" value="cds.novel_model_2959_5bd9a17a"/>
    <property type="gene ID" value="novel_gene_1583_5bd9a17a"/>
</dbReference>
<sequence>MHYLWLQSDQQPILPSTSSIHEESNKTSRTPGTSPPQPLLRKGAIETLIPSLLNLHLRESSC</sequence>
<evidence type="ECO:0000313" key="3">
    <source>
        <dbReference type="Proteomes" id="UP000596661"/>
    </source>
</evidence>
<dbReference type="EMBL" id="UZAU01000253">
    <property type="status" value="NOT_ANNOTATED_CDS"/>
    <property type="molecule type" value="Genomic_DNA"/>
</dbReference>
<dbReference type="AlphaFoldDB" id="A0A803QYL6"/>
<evidence type="ECO:0000256" key="1">
    <source>
        <dbReference type="SAM" id="MobiDB-lite"/>
    </source>
</evidence>
<protein>
    <submittedName>
        <fullName evidence="2">Uncharacterized protein</fullName>
    </submittedName>
</protein>
<organism evidence="2 3">
    <name type="scientific">Cannabis sativa</name>
    <name type="common">Hemp</name>
    <name type="synonym">Marijuana</name>
    <dbReference type="NCBI Taxonomy" id="3483"/>
    <lineage>
        <taxon>Eukaryota</taxon>
        <taxon>Viridiplantae</taxon>
        <taxon>Streptophyta</taxon>
        <taxon>Embryophyta</taxon>
        <taxon>Tracheophyta</taxon>
        <taxon>Spermatophyta</taxon>
        <taxon>Magnoliopsida</taxon>
        <taxon>eudicotyledons</taxon>
        <taxon>Gunneridae</taxon>
        <taxon>Pentapetalae</taxon>
        <taxon>rosids</taxon>
        <taxon>fabids</taxon>
        <taxon>Rosales</taxon>
        <taxon>Cannabaceae</taxon>
        <taxon>Cannabis</taxon>
    </lineage>
</organism>